<reference evidence="1" key="1">
    <citation type="submission" date="2022-06" db="EMBL/GenBank/DDBJ databases">
        <title>Uncovering the hologenomic basis of an extraordinary plant invasion.</title>
        <authorList>
            <person name="Bieker V.C."/>
            <person name="Martin M.D."/>
            <person name="Gilbert T."/>
            <person name="Hodgins K."/>
            <person name="Battlay P."/>
            <person name="Petersen B."/>
            <person name="Wilson J."/>
        </authorList>
    </citation>
    <scope>NUCLEOTIDE SEQUENCE</scope>
    <source>
        <strain evidence="1">AA19_3_7</strain>
        <tissue evidence="1">Leaf</tissue>
    </source>
</reference>
<organism evidence="1 2">
    <name type="scientific">Ambrosia artemisiifolia</name>
    <name type="common">Common ragweed</name>
    <dbReference type="NCBI Taxonomy" id="4212"/>
    <lineage>
        <taxon>Eukaryota</taxon>
        <taxon>Viridiplantae</taxon>
        <taxon>Streptophyta</taxon>
        <taxon>Embryophyta</taxon>
        <taxon>Tracheophyta</taxon>
        <taxon>Spermatophyta</taxon>
        <taxon>Magnoliopsida</taxon>
        <taxon>eudicotyledons</taxon>
        <taxon>Gunneridae</taxon>
        <taxon>Pentapetalae</taxon>
        <taxon>asterids</taxon>
        <taxon>campanulids</taxon>
        <taxon>Asterales</taxon>
        <taxon>Asteraceae</taxon>
        <taxon>Asteroideae</taxon>
        <taxon>Heliantheae alliance</taxon>
        <taxon>Heliantheae</taxon>
        <taxon>Ambrosia</taxon>
    </lineage>
</organism>
<accession>A0AAD5G9K8</accession>
<dbReference type="EMBL" id="JAMZMK010009754">
    <property type="protein sequence ID" value="KAI7734350.1"/>
    <property type="molecule type" value="Genomic_DNA"/>
</dbReference>
<feature type="non-terminal residue" evidence="1">
    <location>
        <position position="1"/>
    </location>
</feature>
<keyword evidence="2" id="KW-1185">Reference proteome</keyword>
<dbReference type="Proteomes" id="UP001206925">
    <property type="component" value="Unassembled WGS sequence"/>
</dbReference>
<dbReference type="AlphaFoldDB" id="A0AAD5G9K8"/>
<evidence type="ECO:0000313" key="2">
    <source>
        <dbReference type="Proteomes" id="UP001206925"/>
    </source>
</evidence>
<comment type="caution">
    <text evidence="1">The sequence shown here is derived from an EMBL/GenBank/DDBJ whole genome shotgun (WGS) entry which is preliminary data.</text>
</comment>
<gene>
    <name evidence="1" type="ORF">M8C21_003914</name>
</gene>
<name>A0AAD5G9K8_AMBAR</name>
<evidence type="ECO:0000313" key="1">
    <source>
        <dbReference type="EMBL" id="KAI7734350.1"/>
    </source>
</evidence>
<protein>
    <submittedName>
        <fullName evidence="1">Uncharacterized protein</fullName>
    </submittedName>
</protein>
<proteinExistence type="predicted"/>
<sequence length="58" mass="6701">MNQKPKPPVQTLTTLAKKKVQEADNQLSIDERNDSLLYVIATKIYHILARHIRRMATV</sequence>